<protein>
    <submittedName>
        <fullName evidence="1">Uncharacterized protein</fullName>
    </submittedName>
</protein>
<sequence length="140" mass="15295">MDKITADINNIYAAGAVEGYTEKSQFSLTIESRAKSIPLPKAKALPKASVASSKAKAKVPASRCKKFAKSAIDEGYLNSDALRRAGNVKSIRNAERDLHVLFGRMGLTLPIKPSCEKQKQETSRVHLQIWVRTRGAVLNA</sequence>
<keyword evidence="3" id="KW-1185">Reference proteome</keyword>
<gene>
    <name evidence="1" type="ORF">C1SCF055_LOCUS28872</name>
</gene>
<dbReference type="Proteomes" id="UP001152797">
    <property type="component" value="Unassembled WGS sequence"/>
</dbReference>
<evidence type="ECO:0000313" key="3">
    <source>
        <dbReference type="Proteomes" id="UP001152797"/>
    </source>
</evidence>
<dbReference type="EMBL" id="CAMXCT010003190">
    <property type="protein sequence ID" value="CAI4002962.1"/>
    <property type="molecule type" value="Genomic_DNA"/>
</dbReference>
<comment type="caution">
    <text evidence="1">The sequence shown here is derived from an EMBL/GenBank/DDBJ whole genome shotgun (WGS) entry which is preliminary data.</text>
</comment>
<evidence type="ECO:0000313" key="1">
    <source>
        <dbReference type="EMBL" id="CAI4002962.1"/>
    </source>
</evidence>
<proteinExistence type="predicted"/>
<dbReference type="EMBL" id="CAMXCT030003190">
    <property type="protein sequence ID" value="CAL4790274.1"/>
    <property type="molecule type" value="Genomic_DNA"/>
</dbReference>
<organism evidence="1">
    <name type="scientific">Cladocopium goreaui</name>
    <dbReference type="NCBI Taxonomy" id="2562237"/>
    <lineage>
        <taxon>Eukaryota</taxon>
        <taxon>Sar</taxon>
        <taxon>Alveolata</taxon>
        <taxon>Dinophyceae</taxon>
        <taxon>Suessiales</taxon>
        <taxon>Symbiodiniaceae</taxon>
        <taxon>Cladocopium</taxon>
    </lineage>
</organism>
<reference evidence="1" key="1">
    <citation type="submission" date="2022-10" db="EMBL/GenBank/DDBJ databases">
        <authorList>
            <person name="Chen Y."/>
            <person name="Dougan E. K."/>
            <person name="Chan C."/>
            <person name="Rhodes N."/>
            <person name="Thang M."/>
        </authorList>
    </citation>
    <scope>NUCLEOTIDE SEQUENCE</scope>
</reference>
<evidence type="ECO:0000313" key="2">
    <source>
        <dbReference type="EMBL" id="CAL1156337.1"/>
    </source>
</evidence>
<reference evidence="2" key="2">
    <citation type="submission" date="2024-04" db="EMBL/GenBank/DDBJ databases">
        <authorList>
            <person name="Chen Y."/>
            <person name="Shah S."/>
            <person name="Dougan E. K."/>
            <person name="Thang M."/>
            <person name="Chan C."/>
        </authorList>
    </citation>
    <scope>NUCLEOTIDE SEQUENCE [LARGE SCALE GENOMIC DNA]</scope>
</reference>
<dbReference type="EMBL" id="CAMXCT020003190">
    <property type="protein sequence ID" value="CAL1156337.1"/>
    <property type="molecule type" value="Genomic_DNA"/>
</dbReference>
<accession>A0A9P1D276</accession>
<dbReference type="AlphaFoldDB" id="A0A9P1D276"/>
<name>A0A9P1D276_9DINO</name>